<protein>
    <submittedName>
        <fullName evidence="2">Uncharacterized protein</fullName>
    </submittedName>
</protein>
<gene>
    <name evidence="2" type="ORF">AAE3_LOCUS7867</name>
</gene>
<evidence type="ECO:0000313" key="3">
    <source>
        <dbReference type="Proteomes" id="UP000467700"/>
    </source>
</evidence>
<name>A0A8S0X380_CYCAE</name>
<evidence type="ECO:0000313" key="2">
    <source>
        <dbReference type="EMBL" id="CAA7265742.1"/>
    </source>
</evidence>
<dbReference type="EMBL" id="CACVBS010000050">
    <property type="protein sequence ID" value="CAA7265742.1"/>
    <property type="molecule type" value="Genomic_DNA"/>
</dbReference>
<evidence type="ECO:0000256" key="1">
    <source>
        <dbReference type="SAM" id="MobiDB-lite"/>
    </source>
</evidence>
<dbReference type="Proteomes" id="UP000467700">
    <property type="component" value="Unassembled WGS sequence"/>
</dbReference>
<proteinExistence type="predicted"/>
<dbReference type="OrthoDB" id="3128006at2759"/>
<organism evidence="2 3">
    <name type="scientific">Cyclocybe aegerita</name>
    <name type="common">Black poplar mushroom</name>
    <name type="synonym">Agrocybe aegerita</name>
    <dbReference type="NCBI Taxonomy" id="1973307"/>
    <lineage>
        <taxon>Eukaryota</taxon>
        <taxon>Fungi</taxon>
        <taxon>Dikarya</taxon>
        <taxon>Basidiomycota</taxon>
        <taxon>Agaricomycotina</taxon>
        <taxon>Agaricomycetes</taxon>
        <taxon>Agaricomycetidae</taxon>
        <taxon>Agaricales</taxon>
        <taxon>Agaricineae</taxon>
        <taxon>Bolbitiaceae</taxon>
        <taxon>Cyclocybe</taxon>
    </lineage>
</organism>
<feature type="compositionally biased region" description="Basic and acidic residues" evidence="1">
    <location>
        <begin position="67"/>
        <end position="76"/>
    </location>
</feature>
<keyword evidence="3" id="KW-1185">Reference proteome</keyword>
<accession>A0A8S0X380</accession>
<dbReference type="AlphaFoldDB" id="A0A8S0X380"/>
<reference evidence="2 3" key="1">
    <citation type="submission" date="2020-01" db="EMBL/GenBank/DDBJ databases">
        <authorList>
            <person name="Gupta K D."/>
        </authorList>
    </citation>
    <scope>NUCLEOTIDE SEQUENCE [LARGE SCALE GENOMIC DNA]</scope>
</reference>
<feature type="region of interest" description="Disordered" evidence="1">
    <location>
        <begin position="57"/>
        <end position="86"/>
    </location>
</feature>
<comment type="caution">
    <text evidence="2">The sequence shown here is derived from an EMBL/GenBank/DDBJ whole genome shotgun (WGS) entry which is preliminary data.</text>
</comment>
<sequence>MPAAPSSFDTQVDNVAPVRLLGKTIPLPDVEDETFPIGVVPNATDIARSSSSSALGLVIPPPGQEFHAPKSRDSARRRQSAPQNSSVCCPLPTEILQICDSLPHRLGCSWRNLELGHRWSNQTTLSLLCPLLVHQARRLLLQGKSTLIDVTFGQLYEDPAQPRPILRGPSVMKLEHLESMSVTSSANLAFLFDKKAVELPKLKRLSLTSRRGSCSGLSGPVVLDQALDIPWASFESLYLANESSSSCDILLILSKCSRLRQFSWSGDLERFAVPGRLPALKLSHLEELSISSSSEGCNALVNTFPKEIIWNITKGSFTSLPSALSRSNYVSLTHLAVHDPIPLEKLVAILRELAKLEHGEFAVINLPCSRSQGINTRGRVPRKALRHLELSTTTSLIPLWNSLLCPNINTISLSTPNHCIDLIDDIQPFLSRYSNAAIIHTYNTPVHTWNLRPVTPSWS</sequence>